<dbReference type="InterPro" id="IPR040250">
    <property type="entry name" value="Nucleobindin"/>
</dbReference>
<evidence type="ECO:0000313" key="7">
    <source>
        <dbReference type="Proteomes" id="UP000284706"/>
    </source>
</evidence>
<evidence type="ECO:0000256" key="4">
    <source>
        <dbReference type="SAM" id="SignalP"/>
    </source>
</evidence>
<dbReference type="PROSITE" id="PS50222">
    <property type="entry name" value="EF_HAND_2"/>
    <property type="match status" value="1"/>
</dbReference>
<dbReference type="GO" id="GO:0070062">
    <property type="term" value="C:extracellular exosome"/>
    <property type="evidence" value="ECO:0007669"/>
    <property type="project" value="TreeGrafter"/>
</dbReference>
<evidence type="ECO:0000259" key="5">
    <source>
        <dbReference type="PROSITE" id="PS50222"/>
    </source>
</evidence>
<dbReference type="PANTHER" id="PTHR19237">
    <property type="entry name" value="NUCLEOBINDIN"/>
    <property type="match status" value="1"/>
</dbReference>
<proteinExistence type="predicted"/>
<keyword evidence="7" id="KW-1185">Reference proteome</keyword>
<comment type="caution">
    <text evidence="6">The sequence shown here is derived from an EMBL/GenBank/DDBJ whole genome shotgun (WGS) entry which is preliminary data.</text>
</comment>
<keyword evidence="1 4" id="KW-0732">Signal</keyword>
<dbReference type="AlphaFoldDB" id="A0A409VCZ7"/>
<dbReference type="GO" id="GO:0005509">
    <property type="term" value="F:calcium ion binding"/>
    <property type="evidence" value="ECO:0007669"/>
    <property type="project" value="InterPro"/>
</dbReference>
<accession>A0A409VCZ7</accession>
<organism evidence="6 7">
    <name type="scientific">Gymnopilus dilepis</name>
    <dbReference type="NCBI Taxonomy" id="231916"/>
    <lineage>
        <taxon>Eukaryota</taxon>
        <taxon>Fungi</taxon>
        <taxon>Dikarya</taxon>
        <taxon>Basidiomycota</taxon>
        <taxon>Agaricomycotina</taxon>
        <taxon>Agaricomycetes</taxon>
        <taxon>Agaricomycetidae</taxon>
        <taxon>Agaricales</taxon>
        <taxon>Agaricineae</taxon>
        <taxon>Hymenogastraceae</taxon>
        <taxon>Gymnopilus</taxon>
    </lineage>
</organism>
<reference evidence="6 7" key="1">
    <citation type="journal article" date="2018" name="Evol. Lett.">
        <title>Horizontal gene cluster transfer increased hallucinogenic mushroom diversity.</title>
        <authorList>
            <person name="Reynolds H.T."/>
            <person name="Vijayakumar V."/>
            <person name="Gluck-Thaler E."/>
            <person name="Korotkin H.B."/>
            <person name="Matheny P.B."/>
            <person name="Slot J.C."/>
        </authorList>
    </citation>
    <scope>NUCLEOTIDE SEQUENCE [LARGE SCALE GENOMIC DNA]</scope>
    <source>
        <strain evidence="6 7">SRW20</strain>
    </source>
</reference>
<dbReference type="EMBL" id="NHYE01005668">
    <property type="protein sequence ID" value="PPQ64329.1"/>
    <property type="molecule type" value="Genomic_DNA"/>
</dbReference>
<feature type="signal peptide" evidence="4">
    <location>
        <begin position="1"/>
        <end position="20"/>
    </location>
</feature>
<feature type="chain" id="PRO_5019365022" description="EF-hand domain-containing protein" evidence="4">
    <location>
        <begin position="21"/>
        <end position="308"/>
    </location>
</feature>
<feature type="region of interest" description="Disordered" evidence="3">
    <location>
        <begin position="207"/>
        <end position="271"/>
    </location>
</feature>
<evidence type="ECO:0000256" key="2">
    <source>
        <dbReference type="ARBA" id="ARBA00022837"/>
    </source>
</evidence>
<evidence type="ECO:0000256" key="1">
    <source>
        <dbReference type="ARBA" id="ARBA00022729"/>
    </source>
</evidence>
<dbReference type="GO" id="GO:0005793">
    <property type="term" value="C:endoplasmic reticulum-Golgi intermediate compartment"/>
    <property type="evidence" value="ECO:0007669"/>
    <property type="project" value="TreeGrafter"/>
</dbReference>
<feature type="domain" description="EF-hand" evidence="5">
    <location>
        <begin position="96"/>
        <end position="131"/>
    </location>
</feature>
<dbReference type="PROSITE" id="PS00018">
    <property type="entry name" value="EF_HAND_1"/>
    <property type="match status" value="1"/>
</dbReference>
<dbReference type="InterPro" id="IPR018247">
    <property type="entry name" value="EF_Hand_1_Ca_BS"/>
</dbReference>
<dbReference type="Pfam" id="PF13202">
    <property type="entry name" value="EF-hand_5"/>
    <property type="match status" value="1"/>
</dbReference>
<protein>
    <recommendedName>
        <fullName evidence="5">EF-hand domain-containing protein</fullName>
    </recommendedName>
</protein>
<sequence length="308" mass="35174">MLRVLCLTLFGLLNYSVAHGSHEDAGPVQGETVQQYAQRHMSSEHHIDSFDTRSFFQLHDLNRNGFWDKDEIEAIYGVHHVYSQKKSKDEIEHQQKAEQIVSAVLKRLDLNGDGLISPEELEQVGLSGLPNFDDLGAEGHHYDVESEQFHSTPETQTDESYVHPEDMEHFAQHEAIERKEAEREAKFQGITVEEVLKAQEDAAAAAKLRAEEGAQSGESGSKPITRVMPPEKQDPEVKFKSARTEAAQKGEWGTGEGGYKPPTEPSDKMRKNLPYKVQVHFPYILWSLRLLKQNTRMQYKFRRNWGDF</sequence>
<feature type="compositionally biased region" description="Basic and acidic residues" evidence="3">
    <location>
        <begin position="229"/>
        <end position="248"/>
    </location>
</feature>
<dbReference type="InParanoid" id="A0A409VCZ7"/>
<dbReference type="OrthoDB" id="289247at2759"/>
<evidence type="ECO:0000256" key="3">
    <source>
        <dbReference type="SAM" id="MobiDB-lite"/>
    </source>
</evidence>
<dbReference type="Gene3D" id="1.10.238.10">
    <property type="entry name" value="EF-hand"/>
    <property type="match status" value="1"/>
</dbReference>
<dbReference type="SUPFAM" id="SSF47473">
    <property type="entry name" value="EF-hand"/>
    <property type="match status" value="1"/>
</dbReference>
<dbReference type="InterPro" id="IPR011992">
    <property type="entry name" value="EF-hand-dom_pair"/>
</dbReference>
<name>A0A409VCZ7_9AGAR</name>
<dbReference type="PANTHER" id="PTHR19237:SF20">
    <property type="entry name" value="NUCLEOBINDIN 1"/>
    <property type="match status" value="1"/>
</dbReference>
<gene>
    <name evidence="6" type="ORF">CVT26_002212</name>
</gene>
<dbReference type="STRING" id="231916.A0A409VCZ7"/>
<dbReference type="Proteomes" id="UP000284706">
    <property type="component" value="Unassembled WGS sequence"/>
</dbReference>
<keyword evidence="2" id="KW-0106">Calcium</keyword>
<dbReference type="InterPro" id="IPR002048">
    <property type="entry name" value="EF_hand_dom"/>
</dbReference>
<evidence type="ECO:0000313" key="6">
    <source>
        <dbReference type="EMBL" id="PPQ64329.1"/>
    </source>
</evidence>